<dbReference type="Gene3D" id="3.30.420.40">
    <property type="match status" value="2"/>
</dbReference>
<reference evidence="2 3" key="1">
    <citation type="journal article" date="2016" name="Nat. Commun.">
        <title>Thousands of microbial genomes shed light on interconnected biogeochemical processes in an aquifer system.</title>
        <authorList>
            <person name="Anantharaman K."/>
            <person name="Brown C.T."/>
            <person name="Hug L.A."/>
            <person name="Sharon I."/>
            <person name="Castelle C.J."/>
            <person name="Probst A.J."/>
            <person name="Thomas B.C."/>
            <person name="Singh A."/>
            <person name="Wilkins M.J."/>
            <person name="Karaoz U."/>
            <person name="Brodie E.L."/>
            <person name="Williams K.H."/>
            <person name="Hubbard S.S."/>
            <person name="Banfield J.F."/>
        </authorList>
    </citation>
    <scope>NUCLEOTIDE SEQUENCE [LARGE SCALE GENOMIC DNA]</scope>
</reference>
<dbReference type="Pfam" id="PF00480">
    <property type="entry name" value="ROK"/>
    <property type="match status" value="1"/>
</dbReference>
<dbReference type="STRING" id="1797259.A2989_04160"/>
<evidence type="ECO:0000313" key="3">
    <source>
        <dbReference type="Proteomes" id="UP000177080"/>
    </source>
</evidence>
<protein>
    <recommendedName>
        <fullName evidence="4">ROK family protein</fullName>
    </recommendedName>
</protein>
<evidence type="ECO:0000313" key="2">
    <source>
        <dbReference type="EMBL" id="OGD03835.1"/>
    </source>
</evidence>
<dbReference type="InterPro" id="IPR000600">
    <property type="entry name" value="ROK"/>
</dbReference>
<sequence length="270" mass="28803">MKVVFDVGGSHMRVGVSADGGELVQVTDVVTPVNPEEGMLTLVDMAKRMVGEEKITAVAGGVAGVWNAEKSKILGSPNLTSWVDFPIKEKLQAMWGVEVRLENDAALGALGEAVYGAGKNKQIVAYLAVGTGVGGARIVNGKIDENNLGFEPGHQYIGESTLEELVGGRSLEKKYGKRAEDITDAAVWEEVARHLAVGVVNTILLWSPHIVVMGGSVIRSIPWEKMIEEVSSRLKVYPWVPMLVRRSLGEKAGLYGGLALLGQDQGGSRG</sequence>
<dbReference type="PANTHER" id="PTHR18964:SF149">
    <property type="entry name" value="BIFUNCTIONAL UDP-N-ACETYLGLUCOSAMINE 2-EPIMERASE_N-ACETYLMANNOSAMINE KINASE"/>
    <property type="match status" value="1"/>
</dbReference>
<dbReference type="InterPro" id="IPR043129">
    <property type="entry name" value="ATPase_NBD"/>
</dbReference>
<comment type="similarity">
    <text evidence="1">Belongs to the ROK (NagC/XylR) family.</text>
</comment>
<dbReference type="AlphaFoldDB" id="A0A1F4ZCC5"/>
<dbReference type="CDD" id="cd23763">
    <property type="entry name" value="ASKHA_ATPase_ROK"/>
    <property type="match status" value="1"/>
</dbReference>
<comment type="caution">
    <text evidence="2">The sequence shown here is derived from an EMBL/GenBank/DDBJ whole genome shotgun (WGS) entry which is preliminary data.</text>
</comment>
<evidence type="ECO:0000256" key="1">
    <source>
        <dbReference type="ARBA" id="ARBA00006479"/>
    </source>
</evidence>
<name>A0A1F4ZCC5_9BACT</name>
<accession>A0A1F4ZCC5</accession>
<dbReference type="SUPFAM" id="SSF53067">
    <property type="entry name" value="Actin-like ATPase domain"/>
    <property type="match status" value="1"/>
</dbReference>
<dbReference type="Proteomes" id="UP000177080">
    <property type="component" value="Unassembled WGS sequence"/>
</dbReference>
<organism evidence="2 3">
    <name type="scientific">Candidatus Amesbacteria bacterium RIFCSPLOWO2_01_FULL_48_25</name>
    <dbReference type="NCBI Taxonomy" id="1797259"/>
    <lineage>
        <taxon>Bacteria</taxon>
        <taxon>Candidatus Amesiibacteriota</taxon>
    </lineage>
</organism>
<proteinExistence type="inferred from homology"/>
<dbReference type="PANTHER" id="PTHR18964">
    <property type="entry name" value="ROK (REPRESSOR, ORF, KINASE) FAMILY"/>
    <property type="match status" value="1"/>
</dbReference>
<evidence type="ECO:0008006" key="4">
    <source>
        <dbReference type="Google" id="ProtNLM"/>
    </source>
</evidence>
<gene>
    <name evidence="2" type="ORF">A2989_04160</name>
</gene>
<dbReference type="EMBL" id="MEXN01000005">
    <property type="protein sequence ID" value="OGD03835.1"/>
    <property type="molecule type" value="Genomic_DNA"/>
</dbReference>